<evidence type="ECO:0000313" key="1">
    <source>
        <dbReference type="EMBL" id="CAE0333064.1"/>
    </source>
</evidence>
<proteinExistence type="predicted"/>
<sequence length="106" mass="11400">MAQVAPSSKLIDESGAQLFFTVPLAAHNEIAPLFKLVEGPEAEEEEDQIESSGFSAVGGEVLGSLKKIVSDCGISHSTLEEVFIKVTQKKAKAQEEQKAALEKKEK</sequence>
<protein>
    <submittedName>
        <fullName evidence="1">Uncharacterized protein</fullName>
    </submittedName>
</protein>
<accession>A0A7S3IUH2</accession>
<organism evidence="1">
    <name type="scientific">Strombidium inclinatum</name>
    <dbReference type="NCBI Taxonomy" id="197538"/>
    <lineage>
        <taxon>Eukaryota</taxon>
        <taxon>Sar</taxon>
        <taxon>Alveolata</taxon>
        <taxon>Ciliophora</taxon>
        <taxon>Intramacronucleata</taxon>
        <taxon>Spirotrichea</taxon>
        <taxon>Oligotrichia</taxon>
        <taxon>Strombidiidae</taxon>
        <taxon>Strombidium</taxon>
    </lineage>
</organism>
<name>A0A7S3IUH2_9SPIT</name>
<dbReference type="EMBL" id="HBIH01034580">
    <property type="protein sequence ID" value="CAE0333064.1"/>
    <property type="molecule type" value="Transcribed_RNA"/>
</dbReference>
<gene>
    <name evidence="1" type="ORF">SINC0208_LOCUS13702</name>
</gene>
<dbReference type="AlphaFoldDB" id="A0A7S3IUH2"/>
<reference evidence="1" key="1">
    <citation type="submission" date="2021-01" db="EMBL/GenBank/DDBJ databases">
        <authorList>
            <person name="Corre E."/>
            <person name="Pelletier E."/>
            <person name="Niang G."/>
            <person name="Scheremetjew M."/>
            <person name="Finn R."/>
            <person name="Kale V."/>
            <person name="Holt S."/>
            <person name="Cochrane G."/>
            <person name="Meng A."/>
            <person name="Brown T."/>
            <person name="Cohen L."/>
        </authorList>
    </citation>
    <scope>NUCLEOTIDE SEQUENCE</scope>
    <source>
        <strain evidence="1">S3</strain>
    </source>
</reference>